<sequence>MSLTAIVAMDPNRVIGRDGQLPWHLPEDLKTFKKLTTGNPIIMGRTTYESIGRPLPNRRNIVVSTTLNEAPAGTALAASPEEALKLVDPELSAFVIGGSALYAAMLPLCDGVYISHVHEEYEGDAYFPEISQWFVKDRIVEKHDTFDLIYYRKKA</sequence>
<dbReference type="InterPro" id="IPR017925">
    <property type="entry name" value="DHFR_CS"/>
</dbReference>
<evidence type="ECO:0000256" key="2">
    <source>
        <dbReference type="ARBA" id="ARBA00009539"/>
    </source>
</evidence>
<evidence type="ECO:0000256" key="7">
    <source>
        <dbReference type="ARBA" id="ARBA00025067"/>
    </source>
</evidence>
<dbReference type="GO" id="GO:0046655">
    <property type="term" value="P:folic acid metabolic process"/>
    <property type="evidence" value="ECO:0007669"/>
    <property type="project" value="TreeGrafter"/>
</dbReference>
<proteinExistence type="inferred from homology"/>
<dbReference type="UniPathway" id="UPA00077">
    <property type="reaction ID" value="UER00158"/>
</dbReference>
<keyword evidence="6 8" id="KW-0560">Oxidoreductase</keyword>
<dbReference type="InterPro" id="IPR024072">
    <property type="entry name" value="DHFR-like_dom_sf"/>
</dbReference>
<dbReference type="PANTHER" id="PTHR48069:SF3">
    <property type="entry name" value="DIHYDROFOLATE REDUCTASE"/>
    <property type="match status" value="1"/>
</dbReference>
<dbReference type="AlphaFoldDB" id="A0A6B3L9P9"/>
<dbReference type="CDD" id="cd00209">
    <property type="entry name" value="DHFR"/>
    <property type="match status" value="1"/>
</dbReference>
<organism evidence="10 11">
    <name type="scientific">Sulfuriroseicoccus oceanibius</name>
    <dbReference type="NCBI Taxonomy" id="2707525"/>
    <lineage>
        <taxon>Bacteria</taxon>
        <taxon>Pseudomonadati</taxon>
        <taxon>Verrucomicrobiota</taxon>
        <taxon>Verrucomicrobiia</taxon>
        <taxon>Verrucomicrobiales</taxon>
        <taxon>Verrucomicrobiaceae</taxon>
        <taxon>Sulfuriroseicoccus</taxon>
    </lineage>
</organism>
<evidence type="ECO:0000256" key="6">
    <source>
        <dbReference type="ARBA" id="ARBA00023002"/>
    </source>
</evidence>
<dbReference type="EMBL" id="CP066776">
    <property type="protein sequence ID" value="QQL43960.1"/>
    <property type="molecule type" value="Genomic_DNA"/>
</dbReference>
<dbReference type="KEGG" id="soa:G3M56_008635"/>
<keyword evidence="4 8" id="KW-0554">One-carbon metabolism</keyword>
<dbReference type="Gene3D" id="3.40.430.10">
    <property type="entry name" value="Dihydrofolate Reductase, subunit A"/>
    <property type="match status" value="1"/>
</dbReference>
<dbReference type="GO" id="GO:0006730">
    <property type="term" value="P:one-carbon metabolic process"/>
    <property type="evidence" value="ECO:0007669"/>
    <property type="project" value="UniProtKB-KW"/>
</dbReference>
<name>A0A6B3L9P9_9BACT</name>
<dbReference type="GO" id="GO:0046452">
    <property type="term" value="P:dihydrofolate metabolic process"/>
    <property type="evidence" value="ECO:0007669"/>
    <property type="project" value="TreeGrafter"/>
</dbReference>
<dbReference type="RefSeq" id="WP_164363507.1">
    <property type="nucleotide sequence ID" value="NZ_CP066776.1"/>
</dbReference>
<dbReference type="Pfam" id="PF00186">
    <property type="entry name" value="DHFR_1"/>
    <property type="match status" value="1"/>
</dbReference>
<evidence type="ECO:0000313" key="10">
    <source>
        <dbReference type="EMBL" id="QQL43960.1"/>
    </source>
</evidence>
<evidence type="ECO:0000256" key="1">
    <source>
        <dbReference type="ARBA" id="ARBA00004903"/>
    </source>
</evidence>
<comment type="function">
    <text evidence="7 8">Key enzyme in folate metabolism. Catalyzes an essential reaction for de novo glycine and purine synthesis, and for DNA precursor synthesis.</text>
</comment>
<evidence type="ECO:0000256" key="3">
    <source>
        <dbReference type="ARBA" id="ARBA00012856"/>
    </source>
</evidence>
<dbReference type="PROSITE" id="PS51330">
    <property type="entry name" value="DHFR_2"/>
    <property type="match status" value="1"/>
</dbReference>
<evidence type="ECO:0000256" key="9">
    <source>
        <dbReference type="RuleBase" id="RU004474"/>
    </source>
</evidence>
<dbReference type="PIRSF" id="PIRSF000194">
    <property type="entry name" value="DHFR"/>
    <property type="match status" value="1"/>
</dbReference>
<reference evidence="10 11" key="1">
    <citation type="submission" date="2020-12" db="EMBL/GenBank/DDBJ databases">
        <title>Sulforoseuscoccus oceanibium gen. nov., sp. nov., a representative of the phylum Verrucomicrobia with special cytoplasmic membrane, and proposal of Sulforoseuscoccusaceae fam. nov.</title>
        <authorList>
            <person name="Xi F."/>
        </authorList>
    </citation>
    <scope>NUCLEOTIDE SEQUENCE [LARGE SCALE GENOMIC DNA]</scope>
    <source>
        <strain evidence="10 11">T37</strain>
    </source>
</reference>
<comment type="catalytic activity">
    <reaction evidence="8">
        <text>(6S)-5,6,7,8-tetrahydrofolate + NADP(+) = 7,8-dihydrofolate + NADPH + H(+)</text>
        <dbReference type="Rhea" id="RHEA:15009"/>
        <dbReference type="ChEBI" id="CHEBI:15378"/>
        <dbReference type="ChEBI" id="CHEBI:57451"/>
        <dbReference type="ChEBI" id="CHEBI:57453"/>
        <dbReference type="ChEBI" id="CHEBI:57783"/>
        <dbReference type="ChEBI" id="CHEBI:58349"/>
        <dbReference type="EC" id="1.5.1.3"/>
    </reaction>
</comment>
<evidence type="ECO:0000256" key="5">
    <source>
        <dbReference type="ARBA" id="ARBA00022857"/>
    </source>
</evidence>
<dbReference type="Proteomes" id="UP000475117">
    <property type="component" value="Chromosome"/>
</dbReference>
<dbReference type="InterPro" id="IPR012259">
    <property type="entry name" value="DHFR"/>
</dbReference>
<dbReference type="SUPFAM" id="SSF53597">
    <property type="entry name" value="Dihydrofolate reductase-like"/>
    <property type="match status" value="1"/>
</dbReference>
<keyword evidence="5 8" id="KW-0521">NADP</keyword>
<protein>
    <recommendedName>
        <fullName evidence="3 8">Dihydrofolate reductase</fullName>
        <ecNumber evidence="3 8">1.5.1.3</ecNumber>
    </recommendedName>
</protein>
<dbReference type="PRINTS" id="PR00070">
    <property type="entry name" value="DHFR"/>
</dbReference>
<dbReference type="PANTHER" id="PTHR48069">
    <property type="entry name" value="DIHYDROFOLATE REDUCTASE"/>
    <property type="match status" value="1"/>
</dbReference>
<gene>
    <name evidence="10" type="ORF">G3M56_008635</name>
</gene>
<comment type="pathway">
    <text evidence="1 8">Cofactor biosynthesis; tetrahydrofolate biosynthesis; 5,6,7,8-tetrahydrofolate from 7,8-dihydrofolate: step 1/1.</text>
</comment>
<dbReference type="PROSITE" id="PS00075">
    <property type="entry name" value="DHFR_1"/>
    <property type="match status" value="1"/>
</dbReference>
<dbReference type="EC" id="1.5.1.3" evidence="3 8"/>
<evidence type="ECO:0000256" key="4">
    <source>
        <dbReference type="ARBA" id="ARBA00022563"/>
    </source>
</evidence>
<dbReference type="InterPro" id="IPR001796">
    <property type="entry name" value="DHFR_dom"/>
</dbReference>
<evidence type="ECO:0000313" key="11">
    <source>
        <dbReference type="Proteomes" id="UP000475117"/>
    </source>
</evidence>
<accession>A0A6B3L9P9</accession>
<dbReference type="GO" id="GO:0005829">
    <property type="term" value="C:cytosol"/>
    <property type="evidence" value="ECO:0007669"/>
    <property type="project" value="TreeGrafter"/>
</dbReference>
<evidence type="ECO:0000256" key="8">
    <source>
        <dbReference type="PIRNR" id="PIRNR000194"/>
    </source>
</evidence>
<keyword evidence="11" id="KW-1185">Reference proteome</keyword>
<dbReference type="GO" id="GO:0004146">
    <property type="term" value="F:dihydrofolate reductase activity"/>
    <property type="evidence" value="ECO:0007669"/>
    <property type="project" value="UniProtKB-EC"/>
</dbReference>
<comment type="similarity">
    <text evidence="2 8 9">Belongs to the dihydrofolate reductase family.</text>
</comment>
<dbReference type="GO" id="GO:0046654">
    <property type="term" value="P:tetrahydrofolate biosynthetic process"/>
    <property type="evidence" value="ECO:0007669"/>
    <property type="project" value="UniProtKB-UniPathway"/>
</dbReference>
<dbReference type="GO" id="GO:0050661">
    <property type="term" value="F:NADP binding"/>
    <property type="evidence" value="ECO:0007669"/>
    <property type="project" value="InterPro"/>
</dbReference>